<evidence type="ECO:0000259" key="3">
    <source>
        <dbReference type="Pfam" id="PF00735"/>
    </source>
</evidence>
<dbReference type="PROSITE" id="PS00675">
    <property type="entry name" value="SIGMA54_INTERACT_1"/>
    <property type="match status" value="1"/>
</dbReference>
<keyword evidence="1" id="KW-0547">Nucleotide-binding</keyword>
<evidence type="ECO:0000256" key="2">
    <source>
        <dbReference type="SAM" id="Coils"/>
    </source>
</evidence>
<feature type="coiled-coil region" evidence="2">
    <location>
        <begin position="560"/>
        <end position="597"/>
    </location>
</feature>
<reference evidence="5" key="1">
    <citation type="submission" date="2025-08" db="UniProtKB">
        <authorList>
            <consortium name="RefSeq"/>
        </authorList>
    </citation>
    <scope>IDENTIFICATION</scope>
</reference>
<dbReference type="Pfam" id="PF00735">
    <property type="entry name" value="Septin"/>
    <property type="match status" value="1"/>
</dbReference>
<dbReference type="PANTHER" id="PTHR32046:SF11">
    <property type="entry name" value="IMMUNE-ASSOCIATED NUCLEOTIDE-BINDING PROTEIN 10-LIKE"/>
    <property type="match status" value="1"/>
</dbReference>
<dbReference type="GO" id="GO:0005525">
    <property type="term" value="F:GTP binding"/>
    <property type="evidence" value="ECO:0007669"/>
    <property type="project" value="UniProtKB-KW"/>
</dbReference>
<dbReference type="PANTHER" id="PTHR32046">
    <property type="entry name" value="G DOMAIN-CONTAINING PROTEIN"/>
    <property type="match status" value="1"/>
</dbReference>
<accession>A0A9Y3RKM2</accession>
<dbReference type="SUPFAM" id="SSF52540">
    <property type="entry name" value="P-loop containing nucleoside triphosphate hydrolases"/>
    <property type="match status" value="2"/>
</dbReference>
<keyword evidence="4" id="KW-1185">Reference proteome</keyword>
<comment type="similarity">
    <text evidence="1">Belongs to the TRAFAC class TrmE-Era-EngA-EngB-Septin-like GTPase superfamily. Septin GTPase family.</text>
</comment>
<sequence length="669" mass="76885">MTKGYLLGACPVQNKVTFIKAGEKPAAPIRNISPGLLATAHDWELRVDLAKLLKFPEAVAQTTQRPDIVVTSVVSKQVIFLELTVPWEDRMEEAHKRKRAMYSELVEECRSNGWRTRCQPIEVGFRGFELINFFYRNSNTSSKYEDIIKKSIRICSGLPAVYQLTIKMETIGNERRVTFGEKNVNKINKTILLVGETGAGKSTVINALFNYTIGVKWVDSVWFQIVQEDAKKSRTESQTSDVIVYEIFGFEDETLPYSLTIIDTPGYGDTRGIEHDDSISGRLLDLFRSEDGVHEVHAVGLVMKTTDNRLTDRLKYIIDAMTSLFGKDLEKYIVALITHSNGRKPTIPLQAIEDSNIKCAKNEKNQPVYFLFDNCQHEDRTEEIEHLEHADKVTMTGMQEFLAFVEKTSPRKLVMTSDVLNDRIRLTACIQNLQEKVKLTDMKQTEIKQIQEALRKHKEEMTKNEKFIVEVDEPYKHKEIIRGGMWGFVFYQGAVCCTVCEENCHYPGCYIAWYPKYCEVMKNGRCTVCTKKCLASKHVKETWRYVTKTRKVQKTETTMKKKYEDNKTKGQNKLDILESLEKEKNKLTTEKSQLLDESYQHLVRLEQIALKADSASTIVHLDFLIEKMKEKGDTEKVQKLEEMKTRLDEGTRAAVQYIKVKQTMGGKSK</sequence>
<proteinExistence type="inferred from homology"/>
<dbReference type="GeneID" id="102206709"/>
<feature type="domain" description="Septin-type G" evidence="3">
    <location>
        <begin position="187"/>
        <end position="270"/>
    </location>
</feature>
<dbReference type="InterPro" id="IPR030379">
    <property type="entry name" value="G_SEPTIN_dom"/>
</dbReference>
<dbReference type="Gene3D" id="3.40.50.300">
    <property type="entry name" value="P-loop containing nucleotide triphosphate hydrolases"/>
    <property type="match status" value="1"/>
</dbReference>
<organism evidence="4 5">
    <name type="scientific">Pundamilia nyererei</name>
    <dbReference type="NCBI Taxonomy" id="303518"/>
    <lineage>
        <taxon>Eukaryota</taxon>
        <taxon>Metazoa</taxon>
        <taxon>Chordata</taxon>
        <taxon>Craniata</taxon>
        <taxon>Vertebrata</taxon>
        <taxon>Euteleostomi</taxon>
        <taxon>Actinopterygii</taxon>
        <taxon>Neopterygii</taxon>
        <taxon>Teleostei</taxon>
        <taxon>Neoteleostei</taxon>
        <taxon>Acanthomorphata</taxon>
        <taxon>Ovalentaria</taxon>
        <taxon>Cichlomorphae</taxon>
        <taxon>Cichliformes</taxon>
        <taxon>Cichlidae</taxon>
        <taxon>African cichlids</taxon>
        <taxon>Pseudocrenilabrinae</taxon>
        <taxon>Haplochromini</taxon>
        <taxon>Pundamilia</taxon>
    </lineage>
</organism>
<name>A0A9Y3RKM2_9CICH</name>
<evidence type="ECO:0000313" key="4">
    <source>
        <dbReference type="Proteomes" id="UP000695023"/>
    </source>
</evidence>
<keyword evidence="1" id="KW-0342">GTP-binding</keyword>
<dbReference type="InterPro" id="IPR025662">
    <property type="entry name" value="Sigma_54_int_dom_ATP-bd_1"/>
</dbReference>
<protein>
    <submittedName>
        <fullName evidence="5">Uncharacterized protein LOC102206709</fullName>
    </submittedName>
</protein>
<evidence type="ECO:0000313" key="5">
    <source>
        <dbReference type="RefSeq" id="XP_005744885.1"/>
    </source>
</evidence>
<keyword evidence="2" id="KW-0175">Coiled coil</keyword>
<dbReference type="AlphaFoldDB" id="A0A9Y3RKM2"/>
<dbReference type="Proteomes" id="UP000695023">
    <property type="component" value="Unplaced"/>
</dbReference>
<gene>
    <name evidence="5" type="primary">LOC102206709</name>
</gene>
<dbReference type="RefSeq" id="XP_005744885.1">
    <property type="nucleotide sequence ID" value="XM_005744828.1"/>
</dbReference>
<dbReference type="InterPro" id="IPR027417">
    <property type="entry name" value="P-loop_NTPase"/>
</dbReference>
<evidence type="ECO:0000256" key="1">
    <source>
        <dbReference type="RuleBase" id="RU004560"/>
    </source>
</evidence>